<dbReference type="EMBL" id="CP002189">
    <property type="protein sequence ID" value="ADV33513.1"/>
    <property type="molecule type" value="Genomic_DNA"/>
</dbReference>
<dbReference type="Gene3D" id="3.30.300.20">
    <property type="match status" value="1"/>
</dbReference>
<evidence type="ECO:0000313" key="3">
    <source>
        <dbReference type="EMBL" id="ADV33513.1"/>
    </source>
</evidence>
<keyword evidence="1 2" id="KW-0690">Ribosome biogenesis</keyword>
<accession>E8Q6S2</accession>
<dbReference type="InterPro" id="IPR015946">
    <property type="entry name" value="KH_dom-like_a/b"/>
</dbReference>
<comment type="similarity">
    <text evidence="2">Belongs to the RbfA family.</text>
</comment>
<dbReference type="AlphaFoldDB" id="E8Q6S2"/>
<dbReference type="SUPFAM" id="SSF89919">
    <property type="entry name" value="Ribosome-binding factor A, RbfA"/>
    <property type="match status" value="1"/>
</dbReference>
<proteinExistence type="inferred from homology"/>
<dbReference type="InterPro" id="IPR000238">
    <property type="entry name" value="RbfA"/>
</dbReference>
<gene>
    <name evidence="2 3" type="primary">rbfA</name>
    <name evidence="3" type="ordered locus">BVAF_106</name>
</gene>
<dbReference type="PANTHER" id="PTHR33515">
    <property type="entry name" value="RIBOSOME-BINDING FACTOR A, CHLOROPLASTIC-RELATED"/>
    <property type="match status" value="1"/>
</dbReference>
<comment type="subcellular location">
    <subcellularLocation>
        <location evidence="2">Cytoplasm</location>
    </subcellularLocation>
</comment>
<dbReference type="Proteomes" id="UP000007464">
    <property type="component" value="Chromosome"/>
</dbReference>
<dbReference type="GO" id="GO:0043024">
    <property type="term" value="F:ribosomal small subunit binding"/>
    <property type="evidence" value="ECO:0007669"/>
    <property type="project" value="TreeGrafter"/>
</dbReference>
<dbReference type="InterPro" id="IPR023799">
    <property type="entry name" value="RbfA_dom_sf"/>
</dbReference>
<dbReference type="HAMAP" id="MF_00003">
    <property type="entry name" value="RbfA"/>
    <property type="match status" value="1"/>
</dbReference>
<comment type="function">
    <text evidence="2">One of several proteins that assist in the late maturation steps of the functional core of the 30S ribosomal subunit. Associates with free 30S ribosomal subunits (but not with 30S subunits that are part of 70S ribosomes or polysomes). Required for efficient processing of 16S rRNA. May interact with the 5'-terminal helix region of 16S rRNA.</text>
</comment>
<sequence>MYTRRSNRIQRISQEIQRKISVIIQQKVHDPRIGVPTISGVQVSKDLRYAKVFITFLDKNSSEEINSAIAILQKASCFIRFLLARSVNFRIIPILSFKYDSSLMVGLRVGDLVSQLNKKNYI</sequence>
<dbReference type="GO" id="GO:0030490">
    <property type="term" value="P:maturation of SSU-rRNA"/>
    <property type="evidence" value="ECO:0007669"/>
    <property type="project" value="UniProtKB-UniRule"/>
</dbReference>
<dbReference type="RefSeq" id="WP_013516438.1">
    <property type="nucleotide sequence ID" value="NC_014909.2"/>
</dbReference>
<organism evidence="3 4">
    <name type="scientific">Blochmanniella vafra (strain BVAF)</name>
    <dbReference type="NCBI Taxonomy" id="859654"/>
    <lineage>
        <taxon>Bacteria</taxon>
        <taxon>Pseudomonadati</taxon>
        <taxon>Pseudomonadota</taxon>
        <taxon>Gammaproteobacteria</taxon>
        <taxon>Enterobacterales</taxon>
        <taxon>Enterobacteriaceae</taxon>
        <taxon>ant endosymbionts</taxon>
        <taxon>Candidatus Blochmanniella</taxon>
    </lineage>
</organism>
<dbReference type="OrthoDB" id="307788at2"/>
<evidence type="ECO:0000256" key="2">
    <source>
        <dbReference type="HAMAP-Rule" id="MF_00003"/>
    </source>
</evidence>
<reference evidence="3 4" key="1">
    <citation type="journal article" date="2010" name="BMC Genomics">
        <title>Unprecedented loss of ammonia assimilation capability in a urease-encoding bacterial mutualist.</title>
        <authorList>
            <person name="Williams L.E."/>
            <person name="Wernegreen J.J."/>
        </authorList>
    </citation>
    <scope>NUCLEOTIDE SEQUENCE [LARGE SCALE GENOMIC DNA]</scope>
    <source>
        <strain evidence="3 4">BVAF</strain>
    </source>
</reference>
<name>E8Q6S2_BLOVB</name>
<protein>
    <recommendedName>
        <fullName evidence="2">Ribosome-binding factor A</fullName>
    </recommendedName>
</protein>
<dbReference type="GO" id="GO:0005829">
    <property type="term" value="C:cytosol"/>
    <property type="evidence" value="ECO:0007669"/>
    <property type="project" value="TreeGrafter"/>
</dbReference>
<comment type="subunit">
    <text evidence="2">Monomer. Binds 30S ribosomal subunits, but not 50S ribosomal subunits or 70S ribosomes.</text>
</comment>
<keyword evidence="4" id="KW-1185">Reference proteome</keyword>
<dbReference type="STRING" id="859654.BVAF_106"/>
<keyword evidence="2" id="KW-0963">Cytoplasm</keyword>
<dbReference type="KEGG" id="bva:BVAF_106"/>
<dbReference type="HOGENOM" id="CLU_089475_5_0_6"/>
<evidence type="ECO:0000256" key="1">
    <source>
        <dbReference type="ARBA" id="ARBA00022517"/>
    </source>
</evidence>
<dbReference type="PANTHER" id="PTHR33515:SF1">
    <property type="entry name" value="RIBOSOME-BINDING FACTOR A, CHLOROPLASTIC-RELATED"/>
    <property type="match status" value="1"/>
</dbReference>
<dbReference type="Pfam" id="PF02033">
    <property type="entry name" value="RBFA"/>
    <property type="match status" value="1"/>
</dbReference>
<dbReference type="NCBIfam" id="TIGR00082">
    <property type="entry name" value="rbfA"/>
    <property type="match status" value="1"/>
</dbReference>
<evidence type="ECO:0000313" key="4">
    <source>
        <dbReference type="Proteomes" id="UP000007464"/>
    </source>
</evidence>